<dbReference type="GO" id="GO:0019379">
    <property type="term" value="P:sulfate assimilation, phosphoadenylyl sulfate reduction by phosphoadenylyl-sulfate reductase (thioredoxin)"/>
    <property type="evidence" value="ECO:0007669"/>
    <property type="project" value="TreeGrafter"/>
</dbReference>
<evidence type="ECO:0000256" key="4">
    <source>
        <dbReference type="ARBA" id="ARBA00022695"/>
    </source>
</evidence>
<evidence type="ECO:0000313" key="10">
    <source>
        <dbReference type="EMBL" id="PVU93233.1"/>
    </source>
</evidence>
<feature type="domain" description="Sulphate adenylyltransferase catalytic" evidence="8">
    <location>
        <begin position="111"/>
        <end position="323"/>
    </location>
</feature>
<dbReference type="SUPFAM" id="SSF88697">
    <property type="entry name" value="PUA domain-like"/>
    <property type="match status" value="1"/>
</dbReference>
<keyword evidence="3" id="KW-0808">Transferase</keyword>
<evidence type="ECO:0000256" key="5">
    <source>
        <dbReference type="ARBA" id="ARBA00022741"/>
    </source>
</evidence>
<dbReference type="SUPFAM" id="SSF52374">
    <property type="entry name" value="Nucleotidylyl transferase"/>
    <property type="match status" value="1"/>
</dbReference>
<dbReference type="STRING" id="133385.A0A2T9YLM0"/>
<sequence length="564" mass="63020">MKLPCGQVWPIPIYLDVATENYFANNTDTSLDSLLPGARVVLNDPYTNTPLAILSVADKFTLDKSLEAEQVYATSDLAHPAVNYLFNSTAETILGGKLQVINQVSHSDFVDLRKSPAETRAHFDAVAWSDIVAFQTRNPMHRAHLELTKRAAEQTNSKLFVHPVVGMTKPGDIDYTTRVNVYKMIMEHYPENSAYLSLLPLAMRMAGPKEAVLHAIIRRNYGASHFIVGRDHAGPGKNSQGIDFYSPYEAQSLVESLQSVLQIKIVPFSMLIYIPNENRYEEISNVAPGTKTLSISGTELRDRLKSGADIPDWFSYENVVRVLPCYSILKTNDIPTKFKVVVIKAIIHDVATYVDAATQTLAKCGKSAAMVRLGQESIQTDLNIKTAVARSRTFEKGANLIKCPTNIDMIYGCYDAGTSFNWMGLELVYPELKTHIHYVFKIRNGTYWTAWRYAKSGFIKKEFIEECPFCRKIASETIEHMLLESQVATKPPLLPASISMRLVGKFLGEELKLSITIIFKDLTVLYVKTTLATANFLNAIALPRYLILSSIILVLIPISMPTGY</sequence>
<dbReference type="GO" id="GO:0005737">
    <property type="term" value="C:cytoplasm"/>
    <property type="evidence" value="ECO:0007669"/>
    <property type="project" value="TreeGrafter"/>
</dbReference>
<accession>A0A2T9YLM0</accession>
<evidence type="ECO:0000256" key="6">
    <source>
        <dbReference type="ARBA" id="ARBA00022840"/>
    </source>
</evidence>
<name>A0A2T9YLM0_9FUNG</name>
<evidence type="ECO:0000259" key="8">
    <source>
        <dbReference type="Pfam" id="PF01747"/>
    </source>
</evidence>
<dbReference type="EMBL" id="MBFR01000134">
    <property type="protein sequence ID" value="PVU93233.1"/>
    <property type="molecule type" value="Genomic_DNA"/>
</dbReference>
<keyword evidence="5" id="KW-0547">Nucleotide-binding</keyword>
<keyword evidence="6" id="KW-0067">ATP-binding</keyword>
<dbReference type="InterPro" id="IPR014729">
    <property type="entry name" value="Rossmann-like_a/b/a_fold"/>
</dbReference>
<evidence type="ECO:0000256" key="7">
    <source>
        <dbReference type="ARBA" id="ARBA00062002"/>
    </source>
</evidence>
<comment type="pathway">
    <text evidence="1">Sulfur metabolism.</text>
</comment>
<evidence type="ECO:0000256" key="1">
    <source>
        <dbReference type="ARBA" id="ARBA00004678"/>
    </source>
</evidence>
<dbReference type="OrthoDB" id="468at2759"/>
<gene>
    <name evidence="10" type="ORF">BB561_003395</name>
</gene>
<dbReference type="AlphaFoldDB" id="A0A2T9YLM0"/>
<dbReference type="GO" id="GO:0004781">
    <property type="term" value="F:sulfate adenylyltransferase (ATP) activity"/>
    <property type="evidence" value="ECO:0007669"/>
    <property type="project" value="UniProtKB-EC"/>
</dbReference>
<keyword evidence="4" id="KW-0548">Nucleotidyltransferase</keyword>
<keyword evidence="11" id="KW-1185">Reference proteome</keyword>
<dbReference type="NCBIfam" id="TIGR00339">
    <property type="entry name" value="sopT"/>
    <property type="match status" value="1"/>
</dbReference>
<dbReference type="PANTHER" id="PTHR42700">
    <property type="entry name" value="SULFATE ADENYLYLTRANSFERASE"/>
    <property type="match status" value="1"/>
</dbReference>
<feature type="domain" description="ATP-sulfurylase PUA-like" evidence="9">
    <location>
        <begin position="1"/>
        <end position="103"/>
    </location>
</feature>
<proteinExistence type="predicted"/>
<evidence type="ECO:0000313" key="11">
    <source>
        <dbReference type="Proteomes" id="UP000245383"/>
    </source>
</evidence>
<dbReference type="InterPro" id="IPR050512">
    <property type="entry name" value="Sulf_AdTrans/APS_kinase"/>
</dbReference>
<comment type="caution">
    <text evidence="10">The sequence shown here is derived from an EMBL/GenBank/DDBJ whole genome shotgun (WGS) entry which is preliminary data.</text>
</comment>
<dbReference type="InterPro" id="IPR015947">
    <property type="entry name" value="PUA-like_sf"/>
</dbReference>
<dbReference type="Proteomes" id="UP000245383">
    <property type="component" value="Unassembled WGS sequence"/>
</dbReference>
<reference evidence="10 11" key="1">
    <citation type="journal article" date="2018" name="MBio">
        <title>Comparative Genomics Reveals the Core Gene Toolbox for the Fungus-Insect Symbiosis.</title>
        <authorList>
            <person name="Wang Y."/>
            <person name="Stata M."/>
            <person name="Wang W."/>
            <person name="Stajich J.E."/>
            <person name="White M.M."/>
            <person name="Moncalvo J.M."/>
        </authorList>
    </citation>
    <scope>NUCLEOTIDE SEQUENCE [LARGE SCALE GENOMIC DNA]</scope>
    <source>
        <strain evidence="10 11">SWE-8-4</strain>
    </source>
</reference>
<dbReference type="PANTHER" id="PTHR42700:SF1">
    <property type="entry name" value="SULFATE ADENYLYLTRANSFERASE"/>
    <property type="match status" value="1"/>
</dbReference>
<evidence type="ECO:0000256" key="3">
    <source>
        <dbReference type="ARBA" id="ARBA00022679"/>
    </source>
</evidence>
<dbReference type="Pfam" id="PF14306">
    <property type="entry name" value="PUA_2"/>
    <property type="match status" value="1"/>
</dbReference>
<dbReference type="GO" id="GO:0010134">
    <property type="term" value="P:sulfate assimilation via adenylyl sulfate reduction"/>
    <property type="evidence" value="ECO:0007669"/>
    <property type="project" value="TreeGrafter"/>
</dbReference>
<dbReference type="FunFam" id="3.40.50.620:FF:000052">
    <property type="entry name" value="Sulfate adenylyltransferase"/>
    <property type="match status" value="1"/>
</dbReference>
<dbReference type="InterPro" id="IPR024951">
    <property type="entry name" value="Sulfurylase_cat_dom"/>
</dbReference>
<dbReference type="Gene3D" id="3.10.400.10">
    <property type="entry name" value="Sulfate adenylyltransferase"/>
    <property type="match status" value="1"/>
</dbReference>
<organism evidence="10 11">
    <name type="scientific">Smittium simulii</name>
    <dbReference type="NCBI Taxonomy" id="133385"/>
    <lineage>
        <taxon>Eukaryota</taxon>
        <taxon>Fungi</taxon>
        <taxon>Fungi incertae sedis</taxon>
        <taxon>Zoopagomycota</taxon>
        <taxon>Kickxellomycotina</taxon>
        <taxon>Harpellomycetes</taxon>
        <taxon>Harpellales</taxon>
        <taxon>Legeriomycetaceae</taxon>
        <taxon>Smittium</taxon>
    </lineage>
</organism>
<dbReference type="GO" id="GO:0005524">
    <property type="term" value="F:ATP binding"/>
    <property type="evidence" value="ECO:0007669"/>
    <property type="project" value="UniProtKB-KW"/>
</dbReference>
<evidence type="ECO:0000256" key="2">
    <source>
        <dbReference type="ARBA" id="ARBA00012391"/>
    </source>
</evidence>
<dbReference type="EC" id="2.7.7.4" evidence="2"/>
<dbReference type="Pfam" id="PF01747">
    <property type="entry name" value="ATP-sulfurylase"/>
    <property type="match status" value="1"/>
</dbReference>
<dbReference type="InterPro" id="IPR002650">
    <property type="entry name" value="Sulphate_adenylyltransferase"/>
</dbReference>
<protein>
    <recommendedName>
        <fullName evidence="2">sulfate adenylyltransferase</fullName>
        <ecNumber evidence="2">2.7.7.4</ecNumber>
    </recommendedName>
</protein>
<comment type="subunit">
    <text evidence="7">Homohexamer. Dimer of trimers.</text>
</comment>
<dbReference type="Gene3D" id="3.40.50.620">
    <property type="entry name" value="HUPs"/>
    <property type="match status" value="1"/>
</dbReference>
<dbReference type="InterPro" id="IPR025980">
    <property type="entry name" value="ATP-Sase_PUA-like_dom"/>
</dbReference>
<evidence type="ECO:0000259" key="9">
    <source>
        <dbReference type="Pfam" id="PF14306"/>
    </source>
</evidence>